<keyword evidence="1" id="KW-0472">Membrane</keyword>
<name>A0A1V4I210_NITVU</name>
<dbReference type="Proteomes" id="UP000189940">
    <property type="component" value="Unassembled WGS sequence"/>
</dbReference>
<protein>
    <recommendedName>
        <fullName evidence="2">DUF2231 domain-containing protein</fullName>
    </recommendedName>
</protein>
<evidence type="ECO:0000259" key="2">
    <source>
        <dbReference type="Pfam" id="PF09990"/>
    </source>
</evidence>
<feature type="domain" description="DUF2231" evidence="2">
    <location>
        <begin position="1"/>
        <end position="129"/>
    </location>
</feature>
<feature type="transmembrane region" description="Helical" evidence="1">
    <location>
        <begin position="91"/>
        <end position="115"/>
    </location>
</feature>
<feature type="transmembrane region" description="Helical" evidence="1">
    <location>
        <begin position="68"/>
        <end position="85"/>
    </location>
</feature>
<keyword evidence="1" id="KW-1133">Transmembrane helix</keyword>
<dbReference type="EMBL" id="MWPQ01000022">
    <property type="protein sequence ID" value="OPH83852.1"/>
    <property type="molecule type" value="Genomic_DNA"/>
</dbReference>
<dbReference type="Pfam" id="PF09990">
    <property type="entry name" value="DUF2231"/>
    <property type="match status" value="1"/>
</dbReference>
<keyword evidence="4" id="KW-1185">Reference proteome</keyword>
<evidence type="ECO:0000313" key="3">
    <source>
        <dbReference type="EMBL" id="OPH83852.1"/>
    </source>
</evidence>
<dbReference type="STRING" id="29421.B2M20_04915"/>
<dbReference type="PIRSF" id="PIRSF029509">
    <property type="entry name" value="UCP029509"/>
    <property type="match status" value="1"/>
</dbReference>
<organism evidence="3 4">
    <name type="scientific">Nitrobacter vulgaris</name>
    <dbReference type="NCBI Taxonomy" id="29421"/>
    <lineage>
        <taxon>Bacteria</taxon>
        <taxon>Pseudomonadati</taxon>
        <taxon>Pseudomonadota</taxon>
        <taxon>Alphaproteobacteria</taxon>
        <taxon>Hyphomicrobiales</taxon>
        <taxon>Nitrobacteraceae</taxon>
        <taxon>Nitrobacter</taxon>
    </lineage>
</organism>
<gene>
    <name evidence="3" type="ORF">B2M20_04915</name>
</gene>
<dbReference type="OrthoDB" id="2873672at2"/>
<feature type="transmembrane region" description="Helical" evidence="1">
    <location>
        <begin position="31"/>
        <end position="56"/>
    </location>
</feature>
<reference evidence="3 4" key="1">
    <citation type="submission" date="2017-02" db="EMBL/GenBank/DDBJ databases">
        <title>Genome sequence of the nitrite-oxidizing bacterium Nitrobacter vulgaris strain Ab1.</title>
        <authorList>
            <person name="Mellbye B.L."/>
            <person name="Davis E.W."/>
            <person name="Spieck E."/>
            <person name="Chang J.H."/>
            <person name="Bottomley P.J."/>
            <person name="Sayavedra-Soto L.A."/>
        </authorList>
    </citation>
    <scope>NUCLEOTIDE SEQUENCE [LARGE SCALE GENOMIC DNA]</scope>
    <source>
        <strain evidence="3 4">Ab1</strain>
    </source>
</reference>
<accession>A0A1V4I210</accession>
<comment type="caution">
    <text evidence="3">The sequence shown here is derived from an EMBL/GenBank/DDBJ whole genome shotgun (WGS) entry which is preliminary data.</text>
</comment>
<sequence length="135" mass="14702">MVIAFPIACFVLAFASDIAFYATSNQFWATASFWLLSVGLITAAVAAATGLVEVFGDNRVRDLSDTRVHAVSNGIALLIALYNWYSRFEHGSSAVVPTGMVLSGIVVLVLMFAGWKGGEMVFRHRVGVADHRERY</sequence>
<dbReference type="AlphaFoldDB" id="A0A1V4I210"/>
<keyword evidence="1" id="KW-0812">Transmembrane</keyword>
<proteinExistence type="predicted"/>
<dbReference type="InterPro" id="IPR016923">
    <property type="entry name" value="UCP029509"/>
</dbReference>
<evidence type="ECO:0000256" key="1">
    <source>
        <dbReference type="SAM" id="Phobius"/>
    </source>
</evidence>
<dbReference type="InterPro" id="IPR019251">
    <property type="entry name" value="DUF2231_TM"/>
</dbReference>
<evidence type="ECO:0000313" key="4">
    <source>
        <dbReference type="Proteomes" id="UP000189940"/>
    </source>
</evidence>